<organism evidence="1 2">
    <name type="scientific">Aliivibrio fischeri</name>
    <name type="common">Vibrio fischeri</name>
    <dbReference type="NCBI Taxonomy" id="668"/>
    <lineage>
        <taxon>Bacteria</taxon>
        <taxon>Pseudomonadati</taxon>
        <taxon>Pseudomonadota</taxon>
        <taxon>Gammaproteobacteria</taxon>
        <taxon>Vibrionales</taxon>
        <taxon>Vibrionaceae</taxon>
        <taxon>Aliivibrio</taxon>
    </lineage>
</organism>
<dbReference type="RefSeq" id="WP_146860457.1">
    <property type="nucleotide sequence ID" value="NZ_BJTZ01000001.1"/>
</dbReference>
<dbReference type="EMBL" id="BJTZ01000001">
    <property type="protein sequence ID" value="GEK12016.1"/>
    <property type="molecule type" value="Genomic_DNA"/>
</dbReference>
<name>A0A510UBS8_ALIFS</name>
<sequence>MAFPTVIINILNMMRGAIPGVEFHFLFVGYGVVAEGETRNLIMVDATTDLDDALSDADAELKTTMKAAQLNGKQGWTAGVMILKEGDDWKAAINKANETSSFEATVLTIPATNKAFLEEAIAVRTELKNKLGREVFMICTTPKIDSTADSGTTWAEWLATTVTIQKEVASEYITVVPQVHKTNSTIGIYAGRLANQEVSVADTPARVKTGSNLGDTELGRDKDDKPLELAILKTLEQNRYAVPMYYPDYPGQYWTTGRTLDVPGGDFQDIRHIRVAMKAARKVRVRAIARIGDRSLNSTPGSMANAKLYFTQDLREMAIVTKIGDVEFPGEIKPPLGEDIALTWVNDEELEVLLAVTPYECPVKITMGIMINKRLGE</sequence>
<gene>
    <name evidence="1" type="ORF">AFI02nite_00520</name>
</gene>
<dbReference type="Proteomes" id="UP000321787">
    <property type="component" value="Unassembled WGS sequence"/>
</dbReference>
<evidence type="ECO:0000313" key="1">
    <source>
        <dbReference type="EMBL" id="GEK12016.1"/>
    </source>
</evidence>
<dbReference type="InterPro" id="IPR019694">
    <property type="entry name" value="Phage_HP1_Orf23"/>
</dbReference>
<protein>
    <submittedName>
        <fullName evidence="1">Phage tail protein</fullName>
    </submittedName>
</protein>
<reference evidence="1 2" key="1">
    <citation type="submission" date="2019-07" db="EMBL/GenBank/DDBJ databases">
        <title>Whole genome shotgun sequence of Aliivibrio fischeri NBRC 101058.</title>
        <authorList>
            <person name="Hosoyama A."/>
            <person name="Uohara A."/>
            <person name="Ohji S."/>
            <person name="Ichikawa N."/>
        </authorList>
    </citation>
    <scope>NUCLEOTIDE SEQUENCE [LARGE SCALE GENOMIC DNA]</scope>
    <source>
        <strain evidence="1 2">NBRC 101058</strain>
    </source>
</reference>
<comment type="caution">
    <text evidence="1">The sequence shown here is derived from an EMBL/GenBank/DDBJ whole genome shotgun (WGS) entry which is preliminary data.</text>
</comment>
<evidence type="ECO:0000313" key="2">
    <source>
        <dbReference type="Proteomes" id="UP000321787"/>
    </source>
</evidence>
<proteinExistence type="predicted"/>
<dbReference type="AlphaFoldDB" id="A0A510UBS8"/>
<accession>A0A510UBS8</accession>
<dbReference type="Pfam" id="PF10758">
    <property type="entry name" value="DUF2586"/>
    <property type="match status" value="1"/>
</dbReference>